<sequence length="437" mass="49825">MDFITKPFGWLMMVLYEFTKSYGLAVIIFALVVKLILLPFQAKSKHSMMRTSRLQPKMKELEKKHGANKQKYNEEVAKLYREEKINPMSGCLWSLLPFPIIIALFYAIRQPLTTMMGVPKALLAAPDGAIYKLLEQLGGPTANGTYLEIHQAEFISRPEHFNAFQQLSDKLHQIDYHFLGVDLGQQPDWQFLWKANWSDPSVWVPGLLLFLLPIISGVLAYFSSKVSMQINPVQGNAQQQSSTKSMMLMMPLISIFFGFSMPGAIGVYMIAQTVLSVVQDVYLTKRYTRIMDAEDAVKLEQQRVREAEMEAKRIETERKKLENKTEVNRNTSKKKQQKAERQEQLEKSVEWEKKNAPPEVKDEPGRIETRRYARGRAYDPERFDGEADGNTPEEEPAEPAAREEPAEIEAADAPDDGDLTVEEADGPADDEDDPEQE</sequence>
<protein>
    <submittedName>
        <fullName evidence="13">YidC/Oxa1 family membrane protein insertase</fullName>
    </submittedName>
</protein>
<evidence type="ECO:0000256" key="8">
    <source>
        <dbReference type="ARBA" id="ARBA00023186"/>
    </source>
</evidence>
<keyword evidence="6 11" id="KW-1133">Transmembrane helix</keyword>
<evidence type="ECO:0000256" key="11">
    <source>
        <dbReference type="SAM" id="Phobius"/>
    </source>
</evidence>
<feature type="compositionally biased region" description="Basic and acidic residues" evidence="10">
    <location>
        <begin position="337"/>
        <end position="385"/>
    </location>
</feature>
<feature type="region of interest" description="Disordered" evidence="10">
    <location>
        <begin position="321"/>
        <end position="437"/>
    </location>
</feature>
<keyword evidence="3" id="KW-1003">Cell membrane</keyword>
<dbReference type="AlphaFoldDB" id="A0A1M5YMF0"/>
<keyword evidence="5" id="KW-0653">Protein transport</keyword>
<accession>A0A1M5YMF0</accession>
<keyword evidence="14" id="KW-1185">Reference proteome</keyword>
<dbReference type="NCBIfam" id="TIGR03592">
    <property type="entry name" value="yidC_oxa1_cterm"/>
    <property type="match status" value="1"/>
</dbReference>
<keyword evidence="4 9" id="KW-0812">Transmembrane</keyword>
<keyword evidence="2" id="KW-0813">Transport</keyword>
<dbReference type="STRING" id="1123282.SAMN02745823_02661"/>
<feature type="compositionally biased region" description="Acidic residues" evidence="10">
    <location>
        <begin position="406"/>
        <end position="437"/>
    </location>
</feature>
<dbReference type="InterPro" id="IPR001708">
    <property type="entry name" value="YidC/ALB3/OXA1/COX18"/>
</dbReference>
<evidence type="ECO:0000313" key="13">
    <source>
        <dbReference type="EMBL" id="SHI13166.1"/>
    </source>
</evidence>
<name>A0A1M5YMF0_9FIRM</name>
<dbReference type="GO" id="GO:0032977">
    <property type="term" value="F:membrane insertase activity"/>
    <property type="evidence" value="ECO:0007669"/>
    <property type="project" value="InterPro"/>
</dbReference>
<dbReference type="PANTHER" id="PTHR12428">
    <property type="entry name" value="OXA1"/>
    <property type="match status" value="1"/>
</dbReference>
<keyword evidence="7 11" id="KW-0472">Membrane</keyword>
<evidence type="ECO:0000259" key="12">
    <source>
        <dbReference type="Pfam" id="PF02096"/>
    </source>
</evidence>
<dbReference type="PANTHER" id="PTHR12428:SF65">
    <property type="entry name" value="CYTOCHROME C OXIDASE ASSEMBLY PROTEIN COX18, MITOCHONDRIAL"/>
    <property type="match status" value="1"/>
</dbReference>
<evidence type="ECO:0000256" key="7">
    <source>
        <dbReference type="ARBA" id="ARBA00023136"/>
    </source>
</evidence>
<dbReference type="GO" id="GO:0005886">
    <property type="term" value="C:plasma membrane"/>
    <property type="evidence" value="ECO:0007669"/>
    <property type="project" value="UniProtKB-SubCell"/>
</dbReference>
<reference evidence="13 14" key="1">
    <citation type="submission" date="2016-11" db="EMBL/GenBank/DDBJ databases">
        <authorList>
            <person name="Jaros S."/>
            <person name="Januszkiewicz K."/>
            <person name="Wedrychowicz H."/>
        </authorList>
    </citation>
    <scope>NUCLEOTIDE SEQUENCE [LARGE SCALE GENOMIC DNA]</scope>
    <source>
        <strain evidence="13 14">DSM 10068</strain>
    </source>
</reference>
<dbReference type="GO" id="GO:0015031">
    <property type="term" value="P:protein transport"/>
    <property type="evidence" value="ECO:0007669"/>
    <property type="project" value="UniProtKB-KW"/>
</dbReference>
<evidence type="ECO:0000256" key="6">
    <source>
        <dbReference type="ARBA" id="ARBA00022989"/>
    </source>
</evidence>
<evidence type="ECO:0000256" key="1">
    <source>
        <dbReference type="ARBA" id="ARBA00004651"/>
    </source>
</evidence>
<dbReference type="InterPro" id="IPR047196">
    <property type="entry name" value="YidC_ALB_C"/>
</dbReference>
<comment type="similarity">
    <text evidence="9">Belongs to the OXA1/ALB3/YidC family.</text>
</comment>
<proteinExistence type="inferred from homology"/>
<evidence type="ECO:0000256" key="5">
    <source>
        <dbReference type="ARBA" id="ARBA00022927"/>
    </source>
</evidence>
<evidence type="ECO:0000256" key="3">
    <source>
        <dbReference type="ARBA" id="ARBA00022475"/>
    </source>
</evidence>
<organism evidence="13 14">
    <name type="scientific">Sporobacter termitidis DSM 10068</name>
    <dbReference type="NCBI Taxonomy" id="1123282"/>
    <lineage>
        <taxon>Bacteria</taxon>
        <taxon>Bacillati</taxon>
        <taxon>Bacillota</taxon>
        <taxon>Clostridia</taxon>
        <taxon>Eubacteriales</taxon>
        <taxon>Oscillospiraceae</taxon>
        <taxon>Sporobacter</taxon>
    </lineage>
</organism>
<dbReference type="Pfam" id="PF02096">
    <property type="entry name" value="60KD_IMP"/>
    <property type="match status" value="1"/>
</dbReference>
<feature type="transmembrane region" description="Helical" evidence="11">
    <location>
        <begin position="248"/>
        <end position="271"/>
    </location>
</feature>
<comment type="subcellular location">
    <subcellularLocation>
        <location evidence="1">Cell membrane</location>
        <topology evidence="1">Multi-pass membrane protein</topology>
    </subcellularLocation>
    <subcellularLocation>
        <location evidence="9">Membrane</location>
        <topology evidence="9">Multi-pass membrane protein</topology>
    </subcellularLocation>
</comment>
<dbReference type="CDD" id="cd20070">
    <property type="entry name" value="5TM_YidC_Alb3"/>
    <property type="match status" value="1"/>
</dbReference>
<dbReference type="Proteomes" id="UP000183995">
    <property type="component" value="Unassembled WGS sequence"/>
</dbReference>
<feature type="domain" description="Membrane insertase YidC/Oxa/ALB C-terminal" evidence="12">
    <location>
        <begin position="22"/>
        <end position="284"/>
    </location>
</feature>
<gene>
    <name evidence="13" type="ORF">SAMN02745823_02661</name>
</gene>
<dbReference type="RefSeq" id="WP_073079819.1">
    <property type="nucleotide sequence ID" value="NZ_FQXV01000009.1"/>
</dbReference>
<evidence type="ECO:0000256" key="10">
    <source>
        <dbReference type="SAM" id="MobiDB-lite"/>
    </source>
</evidence>
<evidence type="ECO:0000256" key="9">
    <source>
        <dbReference type="RuleBase" id="RU003945"/>
    </source>
</evidence>
<dbReference type="EMBL" id="FQXV01000009">
    <property type="protein sequence ID" value="SHI13166.1"/>
    <property type="molecule type" value="Genomic_DNA"/>
</dbReference>
<feature type="transmembrane region" description="Helical" evidence="11">
    <location>
        <begin position="20"/>
        <end position="40"/>
    </location>
</feature>
<evidence type="ECO:0000256" key="4">
    <source>
        <dbReference type="ARBA" id="ARBA00022692"/>
    </source>
</evidence>
<evidence type="ECO:0000313" key="14">
    <source>
        <dbReference type="Proteomes" id="UP000183995"/>
    </source>
</evidence>
<keyword evidence="8" id="KW-0143">Chaperone</keyword>
<feature type="transmembrane region" description="Helical" evidence="11">
    <location>
        <begin position="90"/>
        <end position="108"/>
    </location>
</feature>
<dbReference type="GO" id="GO:0051205">
    <property type="term" value="P:protein insertion into membrane"/>
    <property type="evidence" value="ECO:0007669"/>
    <property type="project" value="TreeGrafter"/>
</dbReference>
<dbReference type="OrthoDB" id="9780552at2"/>
<dbReference type="InterPro" id="IPR028055">
    <property type="entry name" value="YidC/Oxa/ALB_C"/>
</dbReference>
<feature type="transmembrane region" description="Helical" evidence="11">
    <location>
        <begin position="202"/>
        <end position="222"/>
    </location>
</feature>
<evidence type="ECO:0000256" key="2">
    <source>
        <dbReference type="ARBA" id="ARBA00022448"/>
    </source>
</evidence>